<protein>
    <submittedName>
        <fullName evidence="4">Uncharacterized domain 1-containing protein</fullName>
    </submittedName>
</protein>
<dbReference type="Gene3D" id="3.10.129.10">
    <property type="entry name" value="Hotdog Thioesterase"/>
    <property type="match status" value="1"/>
</dbReference>
<organism evidence="4 5">
    <name type="scientific">Tessaracoccus oleiagri</name>
    <dbReference type="NCBI Taxonomy" id="686624"/>
    <lineage>
        <taxon>Bacteria</taxon>
        <taxon>Bacillati</taxon>
        <taxon>Actinomycetota</taxon>
        <taxon>Actinomycetes</taxon>
        <taxon>Propionibacteriales</taxon>
        <taxon>Propionibacteriaceae</taxon>
        <taxon>Tessaracoccus</taxon>
    </lineage>
</organism>
<evidence type="ECO:0000256" key="1">
    <source>
        <dbReference type="ARBA" id="ARBA00008324"/>
    </source>
</evidence>
<dbReference type="EMBL" id="FNGP01000003">
    <property type="protein sequence ID" value="SDL56297.1"/>
    <property type="molecule type" value="Genomic_DNA"/>
</dbReference>
<comment type="similarity">
    <text evidence="1">Belongs to the thioesterase PaaI family.</text>
</comment>
<gene>
    <name evidence="4" type="ORF">SAMN04488242_1978</name>
</gene>
<dbReference type="InterPro" id="IPR003736">
    <property type="entry name" value="PAAI_dom"/>
</dbReference>
<dbReference type="RefSeq" id="WP_093251531.1">
    <property type="nucleotide sequence ID" value="NZ_FNGP01000003.1"/>
</dbReference>
<dbReference type="InterPro" id="IPR029069">
    <property type="entry name" value="HotDog_dom_sf"/>
</dbReference>
<keyword evidence="2" id="KW-0378">Hydrolase</keyword>
<dbReference type="Proteomes" id="UP000199475">
    <property type="component" value="Unassembled WGS sequence"/>
</dbReference>
<accession>A0A1G9L3L1</accession>
<proteinExistence type="inferred from homology"/>
<dbReference type="PANTHER" id="PTHR43240:SF5">
    <property type="entry name" value="1,4-DIHYDROXY-2-NAPHTHOYL-COA THIOESTERASE 1"/>
    <property type="match status" value="1"/>
</dbReference>
<dbReference type="GO" id="GO:0005829">
    <property type="term" value="C:cytosol"/>
    <property type="evidence" value="ECO:0007669"/>
    <property type="project" value="TreeGrafter"/>
</dbReference>
<dbReference type="STRING" id="686624.SAMN04488242_1978"/>
<name>A0A1G9L3L1_9ACTN</name>
<dbReference type="GO" id="GO:0061522">
    <property type="term" value="F:1,4-dihydroxy-2-naphthoyl-CoA thioesterase activity"/>
    <property type="evidence" value="ECO:0007669"/>
    <property type="project" value="TreeGrafter"/>
</dbReference>
<evidence type="ECO:0000259" key="3">
    <source>
        <dbReference type="Pfam" id="PF03061"/>
    </source>
</evidence>
<dbReference type="NCBIfam" id="TIGR00369">
    <property type="entry name" value="unchar_dom_1"/>
    <property type="match status" value="1"/>
</dbReference>
<dbReference type="InterPro" id="IPR006683">
    <property type="entry name" value="Thioestr_dom"/>
</dbReference>
<evidence type="ECO:0000313" key="4">
    <source>
        <dbReference type="EMBL" id="SDL56297.1"/>
    </source>
</evidence>
<dbReference type="PANTHER" id="PTHR43240">
    <property type="entry name" value="1,4-DIHYDROXY-2-NAPHTHOYL-COA THIOESTERASE 1"/>
    <property type="match status" value="1"/>
</dbReference>
<feature type="domain" description="Thioesterase" evidence="3">
    <location>
        <begin position="44"/>
        <end position="121"/>
    </location>
</feature>
<evidence type="ECO:0000256" key="2">
    <source>
        <dbReference type="ARBA" id="ARBA00022801"/>
    </source>
</evidence>
<dbReference type="Pfam" id="PF03061">
    <property type="entry name" value="4HBT"/>
    <property type="match status" value="1"/>
</dbReference>
<sequence length="134" mass="14112">MSNLPDWAPEFNSPLDEKMGFQLAELSAERVVGSIPVEGNEQIFGILHGGASGVLVETLASLGAYAHGRTIGKVGVGLDLNVTHVHSATRGRVTGVATAVKLGKRVAVYSVELRDDEGTVTATGRLTCQMIDPR</sequence>
<reference evidence="4 5" key="1">
    <citation type="submission" date="2016-10" db="EMBL/GenBank/DDBJ databases">
        <authorList>
            <person name="de Groot N.N."/>
        </authorList>
    </citation>
    <scope>NUCLEOTIDE SEQUENCE [LARGE SCALE GENOMIC DNA]</scope>
    <source>
        <strain evidence="4 5">CGMCC 1.9159</strain>
    </source>
</reference>
<dbReference type="SUPFAM" id="SSF54637">
    <property type="entry name" value="Thioesterase/thiol ester dehydrase-isomerase"/>
    <property type="match status" value="1"/>
</dbReference>
<keyword evidence="5" id="KW-1185">Reference proteome</keyword>
<evidence type="ECO:0000313" key="5">
    <source>
        <dbReference type="Proteomes" id="UP000199475"/>
    </source>
</evidence>
<dbReference type="OrthoDB" id="9798208at2"/>
<dbReference type="AlphaFoldDB" id="A0A1G9L3L1"/>
<dbReference type="CDD" id="cd03443">
    <property type="entry name" value="PaaI_thioesterase"/>
    <property type="match status" value="1"/>
</dbReference>